<accession>A0A812UG15</accession>
<evidence type="ECO:0000259" key="6">
    <source>
        <dbReference type="Pfam" id="PF08240"/>
    </source>
</evidence>
<dbReference type="InterPro" id="IPR005372">
    <property type="entry name" value="UPF0182"/>
</dbReference>
<feature type="transmembrane region" description="Helical" evidence="5">
    <location>
        <begin position="506"/>
        <end position="523"/>
    </location>
</feature>
<evidence type="ECO:0000256" key="4">
    <source>
        <dbReference type="ARBA" id="ARBA00023136"/>
    </source>
</evidence>
<dbReference type="PANTHER" id="PTHR39344">
    <property type="entry name" value="UPF0182 PROTEIN SLL1060"/>
    <property type="match status" value="1"/>
</dbReference>
<feature type="domain" description="Alcohol dehydrogenase-like N-terminal" evidence="6">
    <location>
        <begin position="28"/>
        <end position="132"/>
    </location>
</feature>
<evidence type="ECO:0000256" key="5">
    <source>
        <dbReference type="SAM" id="Phobius"/>
    </source>
</evidence>
<dbReference type="EMBL" id="CAJNJA010026807">
    <property type="protein sequence ID" value="CAE7564996.1"/>
    <property type="molecule type" value="Genomic_DNA"/>
</dbReference>
<organism evidence="7 8">
    <name type="scientific">Symbiodinium necroappetens</name>
    <dbReference type="NCBI Taxonomy" id="1628268"/>
    <lineage>
        <taxon>Eukaryota</taxon>
        <taxon>Sar</taxon>
        <taxon>Alveolata</taxon>
        <taxon>Dinophyceae</taxon>
        <taxon>Suessiales</taxon>
        <taxon>Symbiodiniaceae</taxon>
        <taxon>Symbiodinium</taxon>
    </lineage>
</organism>
<dbReference type="Gene3D" id="3.90.180.10">
    <property type="entry name" value="Medium-chain alcohol dehydrogenases, catalytic domain"/>
    <property type="match status" value="1"/>
</dbReference>
<dbReference type="SUPFAM" id="SSF50129">
    <property type="entry name" value="GroES-like"/>
    <property type="match status" value="1"/>
</dbReference>
<evidence type="ECO:0000256" key="3">
    <source>
        <dbReference type="ARBA" id="ARBA00022989"/>
    </source>
</evidence>
<protein>
    <recommendedName>
        <fullName evidence="6">Alcohol dehydrogenase-like N-terminal domain-containing protein</fullName>
    </recommendedName>
</protein>
<feature type="transmembrane region" description="Helical" evidence="5">
    <location>
        <begin position="460"/>
        <end position="486"/>
    </location>
</feature>
<dbReference type="InterPro" id="IPR013154">
    <property type="entry name" value="ADH-like_N"/>
</dbReference>
<evidence type="ECO:0000313" key="8">
    <source>
        <dbReference type="Proteomes" id="UP000601435"/>
    </source>
</evidence>
<name>A0A812UG15_9DINO</name>
<feature type="transmembrane region" description="Helical" evidence="5">
    <location>
        <begin position="370"/>
        <end position="392"/>
    </location>
</feature>
<keyword evidence="3 5" id="KW-1133">Transmembrane helix</keyword>
<dbReference type="Proteomes" id="UP000601435">
    <property type="component" value="Unassembled WGS sequence"/>
</dbReference>
<evidence type="ECO:0000256" key="1">
    <source>
        <dbReference type="ARBA" id="ARBA00022475"/>
    </source>
</evidence>
<evidence type="ECO:0000256" key="2">
    <source>
        <dbReference type="ARBA" id="ARBA00022692"/>
    </source>
</evidence>
<dbReference type="Pfam" id="PF08240">
    <property type="entry name" value="ADH_N"/>
    <property type="match status" value="1"/>
</dbReference>
<comment type="caution">
    <text evidence="7">The sequence shown here is derived from an EMBL/GenBank/DDBJ whole genome shotgun (WGS) entry which is preliminary data.</text>
</comment>
<keyword evidence="1" id="KW-1003">Cell membrane</keyword>
<feature type="transmembrane region" description="Helical" evidence="5">
    <location>
        <begin position="335"/>
        <end position="358"/>
    </location>
</feature>
<dbReference type="PANTHER" id="PTHR39344:SF1">
    <property type="entry name" value="UPF0182 PROTEIN SLL1060"/>
    <property type="match status" value="1"/>
</dbReference>
<proteinExistence type="inferred from homology"/>
<keyword evidence="8" id="KW-1185">Reference proteome</keyword>
<dbReference type="InterPro" id="IPR036291">
    <property type="entry name" value="NAD(P)-bd_dom_sf"/>
</dbReference>
<dbReference type="Gene3D" id="3.40.50.720">
    <property type="entry name" value="NAD(P)-binding Rossmann-like Domain"/>
    <property type="match status" value="1"/>
</dbReference>
<dbReference type="HAMAP" id="MF_01600">
    <property type="entry name" value="UPF0182"/>
    <property type="match status" value="1"/>
</dbReference>
<feature type="transmembrane region" description="Helical" evidence="5">
    <location>
        <begin position="412"/>
        <end position="439"/>
    </location>
</feature>
<keyword evidence="2 5" id="KW-0812">Transmembrane</keyword>
<dbReference type="Pfam" id="PF03699">
    <property type="entry name" value="UPF0182"/>
    <property type="match status" value="1"/>
</dbReference>
<feature type="transmembrane region" description="Helical" evidence="5">
    <location>
        <begin position="544"/>
        <end position="566"/>
    </location>
</feature>
<dbReference type="InterPro" id="IPR011032">
    <property type="entry name" value="GroES-like_sf"/>
</dbReference>
<evidence type="ECO:0000313" key="7">
    <source>
        <dbReference type="EMBL" id="CAE7564996.1"/>
    </source>
</evidence>
<dbReference type="OrthoDB" id="1879366at2759"/>
<reference evidence="7" key="1">
    <citation type="submission" date="2021-02" db="EMBL/GenBank/DDBJ databases">
        <authorList>
            <person name="Dougan E. K."/>
            <person name="Rhodes N."/>
            <person name="Thang M."/>
            <person name="Chan C."/>
        </authorList>
    </citation>
    <scope>NUCLEOTIDE SEQUENCE</scope>
</reference>
<dbReference type="GO" id="GO:0005576">
    <property type="term" value="C:extracellular region"/>
    <property type="evidence" value="ECO:0007669"/>
    <property type="project" value="TreeGrafter"/>
</dbReference>
<keyword evidence="4 5" id="KW-0472">Membrane</keyword>
<feature type="transmembrane region" description="Helical" evidence="5">
    <location>
        <begin position="304"/>
        <end position="323"/>
    </location>
</feature>
<gene>
    <name evidence="7" type="ORF">SNEC2469_LOCUS16373</name>
</gene>
<dbReference type="GO" id="GO:0016020">
    <property type="term" value="C:membrane"/>
    <property type="evidence" value="ECO:0007669"/>
    <property type="project" value="InterPro"/>
</dbReference>
<dbReference type="AlphaFoldDB" id="A0A812UG15"/>
<sequence length="1200" mass="134152">MLLRQLSRITANSEPLSLVEMPIPEPQAHEILLRVHYCGVCHTELDEIEGRLPPPELPVIPGHQVIAEVAECGAQATNYALGDRVGVGWIHQSDGTEFENLADTFVATGCDTNGGYAQFMTVPERYAVPIPEVYGDAEAAPLLCAGAIGYRALKLTGVQNGQPLGLCGFGASAHIVLQLAQHCLPDSPIFVFARTDATRGFARDMGASWTGAHNETPPVPMQAIIDTTPAWLPIVQALQNLAPGGRLVINAIRKESRDQTALQLLSYARHLWMEREIKSVANITRADIAEFLPLAAAADIRPEVVCAVLLVALMTIWAEYLWYDALGYVHRFWTFTLTPVFVVAAGAILAAIAPFILLRRSGPHLRRLAITLAAAGGIVWGLASWRLVLLYLNSEPAGVVEPMLGFDVSFYLFTLPLLDSLFGLGLFVALILLGVVLFLREDSFGLINFKAPYTAPATPLLIPLASLLLAVVFAFGAALSVFHLLYSQMGVVLGPGWTDVYVRLPGLLLLGVIFLIAGTLPLSPRFRRFMTHLVERRLPIGPPTLMAVLGAWTVIGGLWLVLVVAAPQLVQWLVVKPNEITFEVPYIKRNIEFTRKAFKLDEIEERQFAAEARLTEASAADNQHLLSEVRLWDWRALDAVYKQFQEIRLYYEFVDVDIDRYQIGDRYRQVMVAARELAQRNLPERSQTFVNQRFKYTHGYGYTLAPVSDFTPEGLPNLLVKDIPPVTSDEALRVKRPGIYYGELTSEPAVVNTSEPEFDYPSGETNVYTHYSGTGGVVLDSFWRRFLFGWKFDGTVLLLSSYPHEQSRILYNRQIQQRVRKIAPFLVFDQDPYIAAVDGRLVWIVDAFTSSSYFPYSQPFESHEQIEFRGPEIGERTVRRLHGENYVRNSVKAVVDAYDGSVDLYVFEPDDPIINAWQRALPGLFKPRQAMPESVRAHVRYPQDLLLVQGLIFARYHMTDPEVFYNQEDVWVRATEKHYQDVKPVEPYYVMWEQPGSDQAEFVLILPFTPKNRQVLIGWIAALSDGDNYGRFIAYKFPKEKRVLGPQQVETKIDQDAFLSGQLTLWNQQGSEVIRGNVLAIPVDDSLLYVEPIYLRADTAAYPELRLVAVMQGDTLSYAETFEEALLGLFADEPIAMQAKPSNDGSMAELASAARGAFDAYLAALGEQRFLDAAKQLQVLSEVLSQMNTPQVEQPTTERP</sequence>
<dbReference type="SUPFAM" id="SSF51735">
    <property type="entry name" value="NAD(P)-binding Rossmann-fold domains"/>
    <property type="match status" value="1"/>
</dbReference>